<dbReference type="EMBL" id="VSRR010022189">
    <property type="protein sequence ID" value="MPC64504.1"/>
    <property type="molecule type" value="Genomic_DNA"/>
</dbReference>
<reference evidence="1 2" key="1">
    <citation type="submission" date="2019-05" db="EMBL/GenBank/DDBJ databases">
        <title>Another draft genome of Portunus trituberculatus and its Hox gene families provides insights of decapod evolution.</title>
        <authorList>
            <person name="Jeong J.-H."/>
            <person name="Song I."/>
            <person name="Kim S."/>
            <person name="Choi T."/>
            <person name="Kim D."/>
            <person name="Ryu S."/>
            <person name="Kim W."/>
        </authorList>
    </citation>
    <scope>NUCLEOTIDE SEQUENCE [LARGE SCALE GENOMIC DNA]</scope>
    <source>
        <tissue evidence="1">Muscle</tissue>
    </source>
</reference>
<name>A0A5B7H6N3_PORTR</name>
<evidence type="ECO:0000313" key="1">
    <source>
        <dbReference type="EMBL" id="MPC64504.1"/>
    </source>
</evidence>
<comment type="caution">
    <text evidence="1">The sequence shown here is derived from an EMBL/GenBank/DDBJ whole genome shotgun (WGS) entry which is preliminary data.</text>
</comment>
<sequence length="100" mass="11044">MSVTRRDCACDGDNDVTRYGQRLVVSGHGEASRRQLCQYFISQTLRLEPLDSFRRGALLRGSGQPLYLLLRHFNRLCASRGSISTGSCRLPPVAAAVCTI</sequence>
<evidence type="ECO:0000313" key="2">
    <source>
        <dbReference type="Proteomes" id="UP000324222"/>
    </source>
</evidence>
<dbReference type="Proteomes" id="UP000324222">
    <property type="component" value="Unassembled WGS sequence"/>
</dbReference>
<organism evidence="1 2">
    <name type="scientific">Portunus trituberculatus</name>
    <name type="common">Swimming crab</name>
    <name type="synonym">Neptunus trituberculatus</name>
    <dbReference type="NCBI Taxonomy" id="210409"/>
    <lineage>
        <taxon>Eukaryota</taxon>
        <taxon>Metazoa</taxon>
        <taxon>Ecdysozoa</taxon>
        <taxon>Arthropoda</taxon>
        <taxon>Crustacea</taxon>
        <taxon>Multicrustacea</taxon>
        <taxon>Malacostraca</taxon>
        <taxon>Eumalacostraca</taxon>
        <taxon>Eucarida</taxon>
        <taxon>Decapoda</taxon>
        <taxon>Pleocyemata</taxon>
        <taxon>Brachyura</taxon>
        <taxon>Eubrachyura</taxon>
        <taxon>Portunoidea</taxon>
        <taxon>Portunidae</taxon>
        <taxon>Portuninae</taxon>
        <taxon>Portunus</taxon>
    </lineage>
</organism>
<dbReference type="AlphaFoldDB" id="A0A5B7H6N3"/>
<protein>
    <submittedName>
        <fullName evidence="1">Uncharacterized protein</fullName>
    </submittedName>
</protein>
<gene>
    <name evidence="1" type="ORF">E2C01_058621</name>
</gene>
<keyword evidence="2" id="KW-1185">Reference proteome</keyword>
<proteinExistence type="predicted"/>
<accession>A0A5B7H6N3</accession>